<evidence type="ECO:0008006" key="3">
    <source>
        <dbReference type="Google" id="ProtNLM"/>
    </source>
</evidence>
<proteinExistence type="predicted"/>
<organism evidence="1 2">
    <name type="scientific">Hepatospora eriocheir</name>
    <dbReference type="NCBI Taxonomy" id="1081669"/>
    <lineage>
        <taxon>Eukaryota</taxon>
        <taxon>Fungi</taxon>
        <taxon>Fungi incertae sedis</taxon>
        <taxon>Microsporidia</taxon>
        <taxon>Hepatosporidae</taxon>
        <taxon>Hepatospora</taxon>
    </lineage>
</organism>
<evidence type="ECO:0000313" key="2">
    <source>
        <dbReference type="Proteomes" id="UP000192501"/>
    </source>
</evidence>
<dbReference type="EMBL" id="LTAI01000046">
    <property type="protein sequence ID" value="ORE00230.1"/>
    <property type="molecule type" value="Genomic_DNA"/>
</dbReference>
<protein>
    <recommendedName>
        <fullName evidence="3">PUM-HD domain-containing protein</fullName>
    </recommendedName>
</protein>
<name>A0A1X0QKE5_9MICR</name>
<dbReference type="VEuPathDB" id="MicrosporidiaDB:A0H76_1874"/>
<dbReference type="InterPro" id="IPR011989">
    <property type="entry name" value="ARM-like"/>
</dbReference>
<evidence type="ECO:0000313" key="1">
    <source>
        <dbReference type="EMBL" id="ORE00230.1"/>
    </source>
</evidence>
<comment type="caution">
    <text evidence="1">The sequence shown here is derived from an EMBL/GenBank/DDBJ whole genome shotgun (WGS) entry which is preliminary data.</text>
</comment>
<dbReference type="Proteomes" id="UP000192501">
    <property type="component" value="Unassembled WGS sequence"/>
</dbReference>
<accession>A0A1X0QKE5</accession>
<dbReference type="InterPro" id="IPR016024">
    <property type="entry name" value="ARM-type_fold"/>
</dbReference>
<dbReference type="Gene3D" id="1.25.10.10">
    <property type="entry name" value="Leucine-rich Repeat Variant"/>
    <property type="match status" value="1"/>
</dbReference>
<dbReference type="SUPFAM" id="SSF48371">
    <property type="entry name" value="ARM repeat"/>
    <property type="match status" value="1"/>
</dbReference>
<gene>
    <name evidence="1" type="ORF">A0H76_1874</name>
</gene>
<dbReference type="VEuPathDB" id="MicrosporidiaDB:HERIO_2364"/>
<reference evidence="1 2" key="1">
    <citation type="journal article" date="2017" name="Environ. Microbiol.">
        <title>Decay of the glycolytic pathway and adaptation to intranuclear parasitism within Enterocytozoonidae microsporidia.</title>
        <authorList>
            <person name="Wiredu Boakye D."/>
            <person name="Jaroenlak P."/>
            <person name="Prachumwat A."/>
            <person name="Williams T.A."/>
            <person name="Bateman K.S."/>
            <person name="Itsathitphaisarn O."/>
            <person name="Sritunyalucksana K."/>
            <person name="Paszkiewicz K.H."/>
            <person name="Moore K.A."/>
            <person name="Stentiford G.D."/>
            <person name="Williams B.A."/>
        </authorList>
    </citation>
    <scope>NUCLEOTIDE SEQUENCE [LARGE SCALE GENOMIC DNA]</scope>
    <source>
        <strain evidence="2">canceri</strain>
    </source>
</reference>
<sequence>MKPLKGLMNKTIETPTEIIKVEIDCRGCNEKHIQSNNYIKGNNIDFYKLQILSNENINTNESNSEILYYQLLFTNDLRVVKYCVVRNTIYIMFKNVETAVEFYLQHFKKLSMKFSILHELEKEMLFYKNLNNFKYEFPKKEFNFKTPKLNIIDVKSFKNNHKKSTMITNCSGKAEFNLRVDYFNKMRSMFPKNDVVRMKSIIDNGIKDILFLNTKELSVGTHSNILIQEGIKSMSENELFEIIKSLGIDIVPIAATKYGAYTIQTLLMNVKGKESLDLLCDNFSPLGQYLITDEIGNYTIQRLLRHREDIVYNLFVQDLESIINNPLGFKVLSRCLEFFVNNKENFLNKIKNIKSNSNKEKCETIEKFFNFK</sequence>
<dbReference type="AlphaFoldDB" id="A0A1X0QKE5"/>